<dbReference type="GO" id="GO:0005525">
    <property type="term" value="F:GTP binding"/>
    <property type="evidence" value="ECO:0007669"/>
    <property type="project" value="UniProtKB-UniRule"/>
</dbReference>
<comment type="cofactor">
    <cofactor evidence="8">
        <name>Mg(2+)</name>
        <dbReference type="ChEBI" id="CHEBI:18420"/>
    </cofactor>
</comment>
<dbReference type="EMBL" id="CP032829">
    <property type="protein sequence ID" value="AYJ87989.1"/>
    <property type="molecule type" value="Genomic_DNA"/>
</dbReference>
<dbReference type="InterPro" id="IPR025877">
    <property type="entry name" value="MobA-like_NTP_Trfase"/>
</dbReference>
<evidence type="ECO:0000256" key="8">
    <source>
        <dbReference type="HAMAP-Rule" id="MF_00316"/>
    </source>
</evidence>
<dbReference type="Gene3D" id="3.90.550.10">
    <property type="entry name" value="Spore Coat Polysaccharide Biosynthesis Protein SpsA, Chain A"/>
    <property type="match status" value="1"/>
</dbReference>
<keyword evidence="4 8" id="KW-0547">Nucleotide-binding</keyword>
<evidence type="ECO:0000256" key="3">
    <source>
        <dbReference type="ARBA" id="ARBA00022723"/>
    </source>
</evidence>
<evidence type="ECO:0000256" key="5">
    <source>
        <dbReference type="ARBA" id="ARBA00022842"/>
    </source>
</evidence>
<dbReference type="PANTHER" id="PTHR19136:SF81">
    <property type="entry name" value="MOLYBDENUM COFACTOR GUANYLYLTRANSFERASE"/>
    <property type="match status" value="1"/>
</dbReference>
<protein>
    <recommendedName>
        <fullName evidence="8">Molybdenum cofactor guanylyltransferase</fullName>
        <shortName evidence="8">MoCo guanylyltransferase</shortName>
        <ecNumber evidence="8">2.7.7.77</ecNumber>
    </recommendedName>
    <alternativeName>
        <fullName evidence="8">GTP:molybdopterin guanylyltransferase</fullName>
    </alternativeName>
    <alternativeName>
        <fullName evidence="8">Mo-MPT guanylyltransferase</fullName>
    </alternativeName>
    <alternativeName>
        <fullName evidence="8">Molybdopterin guanylyltransferase</fullName>
    </alternativeName>
    <alternativeName>
        <fullName evidence="8">Molybdopterin-guanine dinucleotide synthase</fullName>
        <shortName evidence="8">MGD synthase</shortName>
    </alternativeName>
</protein>
<evidence type="ECO:0000259" key="9">
    <source>
        <dbReference type="Pfam" id="PF12804"/>
    </source>
</evidence>
<feature type="binding site" evidence="8">
    <location>
        <position position="93"/>
    </location>
    <ligand>
        <name>Mg(2+)</name>
        <dbReference type="ChEBI" id="CHEBI:18420"/>
    </ligand>
</feature>
<evidence type="ECO:0000256" key="4">
    <source>
        <dbReference type="ARBA" id="ARBA00022741"/>
    </source>
</evidence>
<accession>A0A494TEM1</accession>
<evidence type="ECO:0000313" key="11">
    <source>
        <dbReference type="Proteomes" id="UP000276254"/>
    </source>
</evidence>
<dbReference type="CDD" id="cd02503">
    <property type="entry name" value="MobA"/>
    <property type="match status" value="1"/>
</dbReference>
<gene>
    <name evidence="8" type="primary">mobA</name>
    <name evidence="10" type="ORF">D3Y57_13590</name>
</gene>
<comment type="domain">
    <text evidence="8">The N-terminal domain determines nucleotide recognition and specific binding, while the C-terminal domain determines the specific binding to the target protein.</text>
</comment>
<dbReference type="SUPFAM" id="SSF53448">
    <property type="entry name" value="Nucleotide-diphospho-sugar transferases"/>
    <property type="match status" value="1"/>
</dbReference>
<comment type="function">
    <text evidence="8">Transfers a GMP moiety from GTP to Mo-molybdopterin (Mo-MPT) cofactor (Moco or molybdenum cofactor) to form Mo-molybdopterin guanine dinucleotide (Mo-MGD) cofactor.</text>
</comment>
<feature type="binding site" evidence="8">
    <location>
        <position position="93"/>
    </location>
    <ligand>
        <name>GTP</name>
        <dbReference type="ChEBI" id="CHEBI:37565"/>
    </ligand>
</feature>
<comment type="catalytic activity">
    <reaction evidence="8">
        <text>Mo-molybdopterin + GTP + H(+) = Mo-molybdopterin guanine dinucleotide + diphosphate</text>
        <dbReference type="Rhea" id="RHEA:34243"/>
        <dbReference type="ChEBI" id="CHEBI:15378"/>
        <dbReference type="ChEBI" id="CHEBI:33019"/>
        <dbReference type="ChEBI" id="CHEBI:37565"/>
        <dbReference type="ChEBI" id="CHEBI:71302"/>
        <dbReference type="ChEBI" id="CHEBI:71310"/>
        <dbReference type="EC" id="2.7.7.77"/>
    </reaction>
</comment>
<comment type="subunit">
    <text evidence="8">Monomer.</text>
</comment>
<dbReference type="InterPro" id="IPR013482">
    <property type="entry name" value="Molybde_CF_guanTrfase"/>
</dbReference>
<dbReference type="GO" id="GO:1902758">
    <property type="term" value="P:bis(molybdopterin guanine dinucleotide)molybdenum biosynthetic process"/>
    <property type="evidence" value="ECO:0007669"/>
    <property type="project" value="TreeGrafter"/>
</dbReference>
<dbReference type="PANTHER" id="PTHR19136">
    <property type="entry name" value="MOLYBDENUM COFACTOR GUANYLYLTRANSFERASE"/>
    <property type="match status" value="1"/>
</dbReference>
<organism evidence="10 11">
    <name type="scientific">Sphingomonas paeninsulae</name>
    <dbReference type="NCBI Taxonomy" id="2319844"/>
    <lineage>
        <taxon>Bacteria</taxon>
        <taxon>Pseudomonadati</taxon>
        <taxon>Pseudomonadota</taxon>
        <taxon>Alphaproteobacteria</taxon>
        <taxon>Sphingomonadales</taxon>
        <taxon>Sphingomonadaceae</taxon>
        <taxon>Sphingomonas</taxon>
    </lineage>
</organism>
<name>A0A494TEM1_SPHPE</name>
<evidence type="ECO:0000256" key="2">
    <source>
        <dbReference type="ARBA" id="ARBA00022679"/>
    </source>
</evidence>
<keyword evidence="6 8" id="KW-0342">GTP-binding</keyword>
<evidence type="ECO:0000256" key="1">
    <source>
        <dbReference type="ARBA" id="ARBA00022490"/>
    </source>
</evidence>
<dbReference type="Pfam" id="PF12804">
    <property type="entry name" value="NTP_transf_3"/>
    <property type="match status" value="1"/>
</dbReference>
<comment type="similarity">
    <text evidence="8">Belongs to the MobA family.</text>
</comment>
<reference evidence="10 11" key="1">
    <citation type="submission" date="2018-09" db="EMBL/GenBank/DDBJ databases">
        <title>Sphingomonas peninsula sp. nov., isolated from fildes peninsula, Antarctic soil.</title>
        <authorList>
            <person name="Yingchao G."/>
        </authorList>
    </citation>
    <scope>NUCLEOTIDE SEQUENCE [LARGE SCALE GENOMIC DNA]</scope>
    <source>
        <strain evidence="10 11">YZ-8</strain>
    </source>
</reference>
<feature type="domain" description="MobA-like NTP transferase" evidence="9">
    <location>
        <begin position="5"/>
        <end position="147"/>
    </location>
</feature>
<keyword evidence="10" id="KW-0548">Nucleotidyltransferase</keyword>
<feature type="binding site" evidence="8">
    <location>
        <position position="20"/>
    </location>
    <ligand>
        <name>GTP</name>
        <dbReference type="ChEBI" id="CHEBI:37565"/>
    </ligand>
</feature>
<dbReference type="GO" id="GO:0061603">
    <property type="term" value="F:molybdenum cofactor guanylyltransferase activity"/>
    <property type="evidence" value="ECO:0007669"/>
    <property type="project" value="UniProtKB-EC"/>
</dbReference>
<evidence type="ECO:0000256" key="6">
    <source>
        <dbReference type="ARBA" id="ARBA00023134"/>
    </source>
</evidence>
<keyword evidence="5 8" id="KW-0460">Magnesium</keyword>
<keyword evidence="11" id="KW-1185">Reference proteome</keyword>
<dbReference type="OrthoDB" id="9788394at2"/>
<dbReference type="HAMAP" id="MF_00316">
    <property type="entry name" value="MobA"/>
    <property type="match status" value="1"/>
</dbReference>
<feature type="binding site" evidence="8">
    <location>
        <begin position="8"/>
        <end position="10"/>
    </location>
    <ligand>
        <name>GTP</name>
        <dbReference type="ChEBI" id="CHEBI:37565"/>
    </ligand>
</feature>
<dbReference type="RefSeq" id="WP_121155924.1">
    <property type="nucleotide sequence ID" value="NZ_CP032829.1"/>
</dbReference>
<proteinExistence type="inferred from homology"/>
<sequence>MKILGAIIAGGQSRRFGSDKAMAVYDGRRLIDIVAEGIRAQVDATVVCGRALPGFETLNDRPVPNLGPLGGLCTALHHANLNGYDAVLSVPADVLPLPDQLVTWLAAASEGNTRATVVNGQHLLGLWPATLASHLDRHLAADNNRSLRGWIITSNAVAVDLPVAFYNINTHQDLEQLRSRVK</sequence>
<keyword evidence="7 8" id="KW-0501">Molybdenum cofactor biosynthesis</keyword>
<dbReference type="GO" id="GO:0005737">
    <property type="term" value="C:cytoplasm"/>
    <property type="evidence" value="ECO:0007669"/>
    <property type="project" value="UniProtKB-SubCell"/>
</dbReference>
<evidence type="ECO:0000256" key="7">
    <source>
        <dbReference type="ARBA" id="ARBA00023150"/>
    </source>
</evidence>
<comment type="subcellular location">
    <subcellularLocation>
        <location evidence="8">Cytoplasm</location>
    </subcellularLocation>
</comment>
<keyword evidence="3 8" id="KW-0479">Metal-binding</keyword>
<dbReference type="KEGG" id="spha:D3Y57_13590"/>
<keyword evidence="2 8" id="KW-0808">Transferase</keyword>
<keyword evidence="1 8" id="KW-0963">Cytoplasm</keyword>
<dbReference type="GO" id="GO:0046872">
    <property type="term" value="F:metal ion binding"/>
    <property type="evidence" value="ECO:0007669"/>
    <property type="project" value="UniProtKB-KW"/>
</dbReference>
<evidence type="ECO:0000313" key="10">
    <source>
        <dbReference type="EMBL" id="AYJ87989.1"/>
    </source>
</evidence>
<dbReference type="EC" id="2.7.7.77" evidence="8"/>
<dbReference type="InterPro" id="IPR029044">
    <property type="entry name" value="Nucleotide-diphossugar_trans"/>
</dbReference>
<dbReference type="Proteomes" id="UP000276254">
    <property type="component" value="Chromosome"/>
</dbReference>
<dbReference type="AlphaFoldDB" id="A0A494TEM1"/>
<comment type="caution">
    <text evidence="8">Lacks conserved residue(s) required for the propagation of feature annotation.</text>
</comment>